<organism evidence="8">
    <name type="scientific">Rhizobium meliloti</name>
    <name type="common">Ensifer meliloti</name>
    <name type="synonym">Sinorhizobium meliloti</name>
    <dbReference type="NCBI Taxonomy" id="382"/>
    <lineage>
        <taxon>Bacteria</taxon>
        <taxon>Pseudomonadati</taxon>
        <taxon>Pseudomonadota</taxon>
        <taxon>Alphaproteobacteria</taxon>
        <taxon>Hyphomicrobiales</taxon>
        <taxon>Rhizobiaceae</taxon>
        <taxon>Sinorhizobium/Ensifer group</taxon>
        <taxon>Sinorhizobium</taxon>
    </lineage>
</organism>
<evidence type="ECO:0000256" key="4">
    <source>
        <dbReference type="ARBA" id="ARBA00022827"/>
    </source>
</evidence>
<accession>A0A6A8A1C2</accession>
<dbReference type="GO" id="GO:0016787">
    <property type="term" value="F:hydrolase activity"/>
    <property type="evidence" value="ECO:0007669"/>
    <property type="project" value="InterPro"/>
</dbReference>
<reference evidence="8" key="1">
    <citation type="journal article" date="2013" name="Genome Biol.">
        <title>Comparative genomics of the core and accessory genomes of 48 Sinorhizobium strains comprising five genospecies.</title>
        <authorList>
            <person name="Sugawara M."/>
            <person name="Epstein B."/>
            <person name="Badgley B.D."/>
            <person name="Unno T."/>
            <person name="Xu L."/>
            <person name="Reese J."/>
            <person name="Gyaneshwar P."/>
            <person name="Denny R."/>
            <person name="Mudge J."/>
            <person name="Bharti A.K."/>
            <person name="Farmer A.D."/>
            <person name="May G.D."/>
            <person name="Woodward J.E."/>
            <person name="Medigue C."/>
            <person name="Vallenet D."/>
            <person name="Lajus A."/>
            <person name="Rouy Z."/>
            <person name="Martinez-Vaz B."/>
            <person name="Tiffin P."/>
            <person name="Young N.D."/>
            <person name="Sadowsky M.J."/>
        </authorList>
    </citation>
    <scope>NUCLEOTIDE SEQUENCE</scope>
    <source>
        <strain evidence="8">M30</strain>
    </source>
</reference>
<keyword evidence="3" id="KW-0285">Flavoprotein</keyword>
<keyword evidence="5" id="KW-0560">Oxidoreductase</keyword>
<dbReference type="PANTHER" id="PTHR42784">
    <property type="entry name" value="PYRANOSE 2-OXIDASE"/>
    <property type="match status" value="1"/>
</dbReference>
<gene>
    <name evidence="8" type="ORF">GHK45_32160</name>
</gene>
<evidence type="ECO:0000259" key="6">
    <source>
        <dbReference type="Pfam" id="PF05199"/>
    </source>
</evidence>
<dbReference type="GO" id="GO:0016614">
    <property type="term" value="F:oxidoreductase activity, acting on CH-OH group of donors"/>
    <property type="evidence" value="ECO:0007669"/>
    <property type="project" value="InterPro"/>
</dbReference>
<dbReference type="RefSeq" id="WP_153318975.1">
    <property type="nucleotide sequence ID" value="NZ_WISP01000210.1"/>
</dbReference>
<dbReference type="InterPro" id="IPR036188">
    <property type="entry name" value="FAD/NAD-bd_sf"/>
</dbReference>
<keyword evidence="4" id="KW-0274">FAD</keyword>
<evidence type="ECO:0000256" key="5">
    <source>
        <dbReference type="ARBA" id="ARBA00023002"/>
    </source>
</evidence>
<dbReference type="Pfam" id="PF05199">
    <property type="entry name" value="GMC_oxred_C"/>
    <property type="match status" value="1"/>
</dbReference>
<name>A0A6A8A1C2_RHIML</name>
<dbReference type="Gene3D" id="3.50.50.60">
    <property type="entry name" value="FAD/NAD(P)-binding domain"/>
    <property type="match status" value="2"/>
</dbReference>
<evidence type="ECO:0000256" key="2">
    <source>
        <dbReference type="ARBA" id="ARBA00010790"/>
    </source>
</evidence>
<proteinExistence type="inferred from homology"/>
<comment type="similarity">
    <text evidence="2">Belongs to the GMC oxidoreductase family.</text>
</comment>
<dbReference type="AlphaFoldDB" id="A0A6A8A1C2"/>
<dbReference type="PANTHER" id="PTHR42784:SF1">
    <property type="entry name" value="PYRANOSE 2-OXIDASE"/>
    <property type="match status" value="1"/>
</dbReference>
<sequence length="825" mass="91120">MANVGIEKTTFTLDVIGRFTCNADWEALAAISRPHARPFDIIVVGGGSFGPILAENVYFDDKTHSRRVLVLEAGPMVLPEHQQNLPVLGGDIEKLVRDVPWAADGKLNFAGLRVMLGGRSAFFGGWSPQLLDNAKHTEMPRDRWPDAVVTELKDTYLPRSAEQLAVDETNDFIFGPLHEVLRQRLADGIDGGKVDEAVPLDDLDLHLKIDPATPPAEQRLLRLEAPLAVQSKSPRPGFFPFNKFSTVPLIVRCAREAQFEIERLLNEDGTEGDDTKKRFMIVPRIVVTKLETSPAPNGEVRVAKIKARRREPNGNEVPVDFPVESGANVVIAMGTIESTRLVFDSFTNLSNVGSNLMAHLRSNVVIRIPRSSLLPNLPSELQSSALFMKGAHKFGDGTFGYYHLQITSAGLDNLTDDDHVELFMKVPDIDFYEDMIEADDQHVVITIRGIGEMESRNPASHIKRVSDSRVEVTIVPSARDEELWNALDTASDQVARVFAAGQQFEIRKPDGSWKTVPFGADLQEVTNLPLTFKDRQPGDRHIPGRRDRLGTTHHEAGGLHFGSDPATTVTDEHCRIRGVTNAYVAGPALFPTIGSPNPMLTGTAFARRLATHLIDTMPHHVPTVDPGFTLMFDGLTLGGWAMSTISGEPGRPGRFLVVDGALEGTHATGLGLLWYTTAMPLNYVLKLQWKRFRHEDNSGVLLRFPDPRTKGYRNTASVASHFGYEVQIDELGVGNPNGANKFRTGAIYNEDNQSFSLKPAKPAGEWNDYEIRVDGNRFTVFLNGQQVTDFTNTDPNRGQPANTHVGLQIHPGSRVAFRNVQMKTL</sequence>
<dbReference type="Gene3D" id="2.60.120.560">
    <property type="entry name" value="Exo-inulinase, domain 1"/>
    <property type="match status" value="1"/>
</dbReference>
<evidence type="ECO:0000256" key="3">
    <source>
        <dbReference type="ARBA" id="ARBA00022630"/>
    </source>
</evidence>
<evidence type="ECO:0000256" key="1">
    <source>
        <dbReference type="ARBA" id="ARBA00001974"/>
    </source>
</evidence>
<dbReference type="Pfam" id="PF06439">
    <property type="entry name" value="3keto-disac_hyd"/>
    <property type="match status" value="1"/>
</dbReference>
<protein>
    <submittedName>
        <fullName evidence="8">DUF1080 domain-containing protein</fullName>
    </submittedName>
</protein>
<dbReference type="EMBL" id="WISP01000210">
    <property type="protein sequence ID" value="MQW08218.1"/>
    <property type="molecule type" value="Genomic_DNA"/>
</dbReference>
<feature type="domain" description="Glucose-methanol-choline oxidoreductase C-terminal" evidence="6">
    <location>
        <begin position="468"/>
        <end position="606"/>
    </location>
</feature>
<dbReference type="SUPFAM" id="SSF51905">
    <property type="entry name" value="FAD/NAD(P)-binding domain"/>
    <property type="match status" value="1"/>
</dbReference>
<feature type="domain" description="3-keto-alpha-glucoside-1,2-lyase/3-keto-2-hydroxy-glucal hydratase" evidence="7">
    <location>
        <begin position="627"/>
        <end position="823"/>
    </location>
</feature>
<evidence type="ECO:0000313" key="8">
    <source>
        <dbReference type="EMBL" id="MQW08218.1"/>
    </source>
</evidence>
<dbReference type="InterPro" id="IPR051473">
    <property type="entry name" value="P2Ox-like"/>
</dbReference>
<comment type="cofactor">
    <cofactor evidence="1">
        <name>FAD</name>
        <dbReference type="ChEBI" id="CHEBI:57692"/>
    </cofactor>
</comment>
<evidence type="ECO:0000259" key="7">
    <source>
        <dbReference type="Pfam" id="PF06439"/>
    </source>
</evidence>
<dbReference type="InterPro" id="IPR007867">
    <property type="entry name" value="GMC_OxRtase_C"/>
</dbReference>
<comment type="caution">
    <text evidence="8">The sequence shown here is derived from an EMBL/GenBank/DDBJ whole genome shotgun (WGS) entry which is preliminary data.</text>
</comment>
<dbReference type="InterPro" id="IPR010496">
    <property type="entry name" value="AL/BT2_dom"/>
</dbReference>